<dbReference type="AlphaFoldDB" id="G7ZBH7"/>
<reference evidence="2" key="1">
    <citation type="journal article" date="2011" name="PLoS Genet.">
        <title>Azospirillum genomes reveal transition of bacteria from aquatic to terrestrial environments.</title>
        <authorList>
            <person name="Wisniewski-Dye F."/>
            <person name="Borziak K."/>
            <person name="Khalsa-Moyers G."/>
            <person name="Alexandre G."/>
            <person name="Sukharnikov L.O."/>
            <person name="Wuichet K."/>
            <person name="Hurst G.B."/>
            <person name="McDonald W.H."/>
            <person name="Robertson J.S."/>
            <person name="Barbe V."/>
            <person name="Calteau A."/>
            <person name="Rouy Z."/>
            <person name="Mangenot S."/>
            <person name="Prigent-Combaret C."/>
            <person name="Normand P."/>
            <person name="Boyer M."/>
            <person name="Siguier P."/>
            <person name="Dessaux Y."/>
            <person name="Elmerich C."/>
            <person name="Condemine G."/>
            <person name="Krishnen G."/>
            <person name="Kennedy I."/>
            <person name="Paterson A.H."/>
            <person name="Gonzalez V."/>
            <person name="Mavingui P."/>
            <person name="Zhulin I.B."/>
        </authorList>
    </citation>
    <scope>NUCLEOTIDE SEQUENCE [LARGE SCALE GENOMIC DNA]</scope>
    <source>
        <strain evidence="2">4B</strain>
    </source>
</reference>
<dbReference type="HOGENOM" id="CLU_2491138_0_0_5"/>
<proteinExistence type="predicted"/>
<accession>G7ZBH7</accession>
<name>G7ZBH7_AZOL4</name>
<sequence>MIELSTISLFIKLRRNPIHQIIKIHYTNISIVRNNLSPNISLKIPSPSNNNPATRLNNIKSILVKKPLPVIWIIEILCIISCLRNI</sequence>
<dbReference type="EMBL" id="FQ311869">
    <property type="protein sequence ID" value="CBS88690.1"/>
    <property type="molecule type" value="Genomic_DNA"/>
</dbReference>
<protein>
    <submittedName>
        <fullName evidence="1">Uncharacterized protein</fullName>
    </submittedName>
</protein>
<gene>
    <name evidence="1" type="ordered locus">AZOLI_p10433</name>
</gene>
<keyword evidence="2" id="KW-1185">Reference proteome</keyword>
<geneLocation type="plasmid" evidence="1 2">
    <name>AZO_p1</name>
</geneLocation>
<dbReference type="Proteomes" id="UP000005667">
    <property type="component" value="Plasmid AZO_p1"/>
</dbReference>
<dbReference type="KEGG" id="ali:AZOLI_p10433"/>
<keyword evidence="1" id="KW-0614">Plasmid</keyword>
<evidence type="ECO:0000313" key="2">
    <source>
        <dbReference type="Proteomes" id="UP000005667"/>
    </source>
</evidence>
<evidence type="ECO:0000313" key="1">
    <source>
        <dbReference type="EMBL" id="CBS88690.1"/>
    </source>
</evidence>
<organism evidence="1 2">
    <name type="scientific">Azospirillum lipoferum (strain 4B)</name>
    <dbReference type="NCBI Taxonomy" id="862719"/>
    <lineage>
        <taxon>Bacteria</taxon>
        <taxon>Pseudomonadati</taxon>
        <taxon>Pseudomonadota</taxon>
        <taxon>Alphaproteobacteria</taxon>
        <taxon>Rhodospirillales</taxon>
        <taxon>Azospirillaceae</taxon>
        <taxon>Azospirillum</taxon>
    </lineage>
</organism>